<dbReference type="Gene3D" id="3.40.50.12370">
    <property type="match status" value="1"/>
</dbReference>
<dbReference type="SUPFAM" id="SSF52402">
    <property type="entry name" value="Adenine nucleotide alpha hydrolases-like"/>
    <property type="match status" value="1"/>
</dbReference>
<dbReference type="STRING" id="411945.GA0061102_105422"/>
<proteinExistence type="inferred from homology"/>
<keyword evidence="4" id="KW-1185">Reference proteome</keyword>
<feature type="domain" description="UspA" evidence="2">
    <location>
        <begin position="155"/>
        <end position="273"/>
    </location>
</feature>
<dbReference type="OrthoDB" id="9804721at2"/>
<dbReference type="PANTHER" id="PTHR46268">
    <property type="entry name" value="STRESS RESPONSE PROTEIN NHAX"/>
    <property type="match status" value="1"/>
</dbReference>
<organism evidence="3 4">
    <name type="scientific">Rhizobium miluonense</name>
    <dbReference type="NCBI Taxonomy" id="411945"/>
    <lineage>
        <taxon>Bacteria</taxon>
        <taxon>Pseudomonadati</taxon>
        <taxon>Pseudomonadota</taxon>
        <taxon>Alphaproteobacteria</taxon>
        <taxon>Hyphomicrobiales</taxon>
        <taxon>Rhizobiaceae</taxon>
        <taxon>Rhizobium/Agrobacterium group</taxon>
        <taxon>Rhizobium</taxon>
    </lineage>
</organism>
<gene>
    <name evidence="3" type="ORF">GA0061102_105422</name>
</gene>
<dbReference type="PANTHER" id="PTHR46268:SF15">
    <property type="entry name" value="UNIVERSAL STRESS PROTEIN HP_0031"/>
    <property type="match status" value="1"/>
</dbReference>
<accession>A0A1C3X3B9</accession>
<dbReference type="InterPro" id="IPR006016">
    <property type="entry name" value="UspA"/>
</dbReference>
<comment type="similarity">
    <text evidence="1">Belongs to the universal stress protein A family.</text>
</comment>
<dbReference type="CDD" id="cd00293">
    <property type="entry name" value="USP-like"/>
    <property type="match status" value="1"/>
</dbReference>
<dbReference type="Proteomes" id="UP000199435">
    <property type="component" value="Unassembled WGS sequence"/>
</dbReference>
<dbReference type="EMBL" id="FMAH01000054">
    <property type="protein sequence ID" value="SCB46675.1"/>
    <property type="molecule type" value="Genomic_DNA"/>
</dbReference>
<reference evidence="4" key="1">
    <citation type="submission" date="2016-08" db="EMBL/GenBank/DDBJ databases">
        <authorList>
            <person name="Varghese N."/>
            <person name="Submissions Spin"/>
        </authorList>
    </citation>
    <scope>NUCLEOTIDE SEQUENCE [LARGE SCALE GENOMIC DNA]</scope>
    <source>
        <strain evidence="4">HAMBI 2971</strain>
    </source>
</reference>
<evidence type="ECO:0000256" key="1">
    <source>
        <dbReference type="ARBA" id="ARBA00008791"/>
    </source>
</evidence>
<evidence type="ECO:0000259" key="2">
    <source>
        <dbReference type="Pfam" id="PF00582"/>
    </source>
</evidence>
<evidence type="ECO:0000313" key="3">
    <source>
        <dbReference type="EMBL" id="SCB46675.1"/>
    </source>
</evidence>
<dbReference type="Pfam" id="PF00582">
    <property type="entry name" value="Usp"/>
    <property type="match status" value="1"/>
</dbReference>
<sequence length="278" mass="29804">MNFKTILAPIGVNHLENDLKQAIVFSEATQAHLSVLVVAMAAPPPVGGYGEIVSAAWLEEREGDLAKLADAVEMAKASLSQSGLSHDVHDLYTEYAWAGEDIAPRALYADLVLVGARAATDLQFSKRVIDGALFQSPTALLFNPTDRPATIAPRSIMIAWNSRMEAARAVQQALPLLKAADEVHVTMIDPTETASRNGEEPGADVATYLARHGISVVVDVLSGQGKGVAQMLARHAVDVQADLAVMGAYGHSRLREFVFGGVTRTMLETARLPIFWGH</sequence>
<protein>
    <submittedName>
        <fullName evidence="3">Universal stress protein family protein</fullName>
    </submittedName>
</protein>
<evidence type="ECO:0000313" key="4">
    <source>
        <dbReference type="Proteomes" id="UP000199435"/>
    </source>
</evidence>
<dbReference type="AlphaFoldDB" id="A0A1C3X3B9"/>
<name>A0A1C3X3B9_9HYPH</name>